<sequence>MINSQVMARPRSMTNPRGISSPTAMVSERLYKRWINGLWAGERIAADLVSPDFVGHWPTRDVHGPAELQAIVDETRAALKELLFVVEVGPIIDGDIVAARWIATGATGTGPARYTGNDMLRISSGRIAEYWTGTSRA</sequence>
<dbReference type="EMBL" id="CP000511">
    <property type="protein sequence ID" value="ABM11711.1"/>
    <property type="molecule type" value="Genomic_DNA"/>
</dbReference>
<dbReference type="Pfam" id="PF12680">
    <property type="entry name" value="SnoaL_2"/>
    <property type="match status" value="1"/>
</dbReference>
<dbReference type="eggNOG" id="COG5485">
    <property type="taxonomic scope" value="Bacteria"/>
</dbReference>
<evidence type="ECO:0000259" key="2">
    <source>
        <dbReference type="Pfam" id="PF12680"/>
    </source>
</evidence>
<name>A1T3G1_MYCVP</name>
<dbReference type="STRING" id="350058.Mvan_0873"/>
<dbReference type="HOGENOM" id="CLU_100997_10_0_11"/>
<evidence type="ECO:0000313" key="3">
    <source>
        <dbReference type="EMBL" id="ABM11711.1"/>
    </source>
</evidence>
<protein>
    <recommendedName>
        <fullName evidence="2">SnoaL-like domain-containing protein</fullName>
    </recommendedName>
</protein>
<dbReference type="KEGG" id="mva:Mvan_0873"/>
<dbReference type="RefSeq" id="WP_011778146.1">
    <property type="nucleotide sequence ID" value="NC_008726.1"/>
</dbReference>
<reference evidence="3" key="1">
    <citation type="submission" date="2006-12" db="EMBL/GenBank/DDBJ databases">
        <title>Complete sequence of Mycobacterium vanbaalenii PYR-1.</title>
        <authorList>
            <consortium name="US DOE Joint Genome Institute"/>
            <person name="Copeland A."/>
            <person name="Lucas S."/>
            <person name="Lapidus A."/>
            <person name="Barry K."/>
            <person name="Detter J.C."/>
            <person name="Glavina del Rio T."/>
            <person name="Hammon N."/>
            <person name="Israni S."/>
            <person name="Dalin E."/>
            <person name="Tice H."/>
            <person name="Pitluck S."/>
            <person name="Singan V."/>
            <person name="Schmutz J."/>
            <person name="Larimer F."/>
            <person name="Land M."/>
            <person name="Hauser L."/>
            <person name="Kyrpides N."/>
            <person name="Anderson I.J."/>
            <person name="Miller C."/>
            <person name="Richardson P."/>
        </authorList>
    </citation>
    <scope>NUCLEOTIDE SEQUENCE [LARGE SCALE GENOMIC DNA]</scope>
    <source>
        <strain evidence="3">PYR-1</strain>
    </source>
</reference>
<accession>A1T3G1</accession>
<proteinExistence type="predicted"/>
<dbReference type="AlphaFoldDB" id="A1T3G1"/>
<dbReference type="InterPro" id="IPR032710">
    <property type="entry name" value="NTF2-like_dom_sf"/>
</dbReference>
<feature type="domain" description="SnoaL-like" evidence="2">
    <location>
        <begin position="45"/>
        <end position="130"/>
    </location>
</feature>
<gene>
    <name evidence="3" type="ordered locus">Mvan_0873</name>
</gene>
<evidence type="ECO:0000256" key="1">
    <source>
        <dbReference type="SAM" id="MobiDB-lite"/>
    </source>
</evidence>
<dbReference type="SUPFAM" id="SSF54427">
    <property type="entry name" value="NTF2-like"/>
    <property type="match status" value="1"/>
</dbReference>
<feature type="region of interest" description="Disordered" evidence="1">
    <location>
        <begin position="1"/>
        <end position="20"/>
    </location>
</feature>
<evidence type="ECO:0000313" key="4">
    <source>
        <dbReference type="Proteomes" id="UP000009159"/>
    </source>
</evidence>
<dbReference type="Proteomes" id="UP000009159">
    <property type="component" value="Chromosome"/>
</dbReference>
<keyword evidence="4" id="KW-1185">Reference proteome</keyword>
<dbReference type="InterPro" id="IPR037401">
    <property type="entry name" value="SnoaL-like"/>
</dbReference>
<organism evidence="3 4">
    <name type="scientific">Mycolicibacterium vanbaalenii (strain DSM 7251 / JCM 13017 / BCRC 16820 / KCTC 9966 / NRRL B-24157 / PYR-1)</name>
    <name type="common">Mycobacterium vanbaalenii</name>
    <dbReference type="NCBI Taxonomy" id="350058"/>
    <lineage>
        <taxon>Bacteria</taxon>
        <taxon>Bacillati</taxon>
        <taxon>Actinomycetota</taxon>
        <taxon>Actinomycetes</taxon>
        <taxon>Mycobacteriales</taxon>
        <taxon>Mycobacteriaceae</taxon>
        <taxon>Mycolicibacterium</taxon>
    </lineage>
</organism>
<dbReference type="Gene3D" id="3.10.450.50">
    <property type="match status" value="1"/>
</dbReference>